<dbReference type="EMBL" id="LKCW01000101">
    <property type="protein sequence ID" value="KPM39668.1"/>
    <property type="molecule type" value="Genomic_DNA"/>
</dbReference>
<evidence type="ECO:0000313" key="5">
    <source>
        <dbReference type="Proteomes" id="UP000050424"/>
    </source>
</evidence>
<dbReference type="InterPro" id="IPR016181">
    <property type="entry name" value="Acyl_CoA_acyltransferase"/>
</dbReference>
<evidence type="ECO:0000313" key="4">
    <source>
        <dbReference type="EMBL" id="KPM39668.1"/>
    </source>
</evidence>
<reference evidence="4 5" key="1">
    <citation type="submission" date="2015-09" db="EMBL/GenBank/DDBJ databases">
        <title>Draft genome of a European isolate of the apple canker pathogen Neonectria ditissima.</title>
        <authorList>
            <person name="Gomez-Cortecero A."/>
            <person name="Harrison R.J."/>
            <person name="Armitage A.D."/>
        </authorList>
    </citation>
    <scope>NUCLEOTIDE SEQUENCE [LARGE SCALE GENOMIC DNA]</scope>
    <source>
        <strain evidence="4 5">R09/05</strain>
    </source>
</reference>
<dbReference type="Proteomes" id="UP000050424">
    <property type="component" value="Unassembled WGS sequence"/>
</dbReference>
<dbReference type="OrthoDB" id="9975416at2759"/>
<accession>A0A0N8H6R0</accession>
<dbReference type="SUPFAM" id="SSF55729">
    <property type="entry name" value="Acyl-CoA N-acyltransferases (Nat)"/>
    <property type="match status" value="1"/>
</dbReference>
<keyword evidence="2" id="KW-0012">Acyltransferase</keyword>
<dbReference type="STRING" id="78410.A0A0N8H6R0"/>
<dbReference type="GO" id="GO:0016747">
    <property type="term" value="F:acyltransferase activity, transferring groups other than amino-acyl groups"/>
    <property type="evidence" value="ECO:0007669"/>
    <property type="project" value="InterPro"/>
</dbReference>
<dbReference type="Pfam" id="PF00583">
    <property type="entry name" value="Acetyltransf_1"/>
    <property type="match status" value="1"/>
</dbReference>
<gene>
    <name evidence="4" type="ORF">AK830_g6908</name>
</gene>
<evidence type="ECO:0000256" key="2">
    <source>
        <dbReference type="ARBA" id="ARBA00023315"/>
    </source>
</evidence>
<comment type="caution">
    <text evidence="4">The sequence shown here is derived from an EMBL/GenBank/DDBJ whole genome shotgun (WGS) entry which is preliminary data.</text>
</comment>
<dbReference type="PROSITE" id="PS51186">
    <property type="entry name" value="GNAT"/>
    <property type="match status" value="1"/>
</dbReference>
<dbReference type="InterPro" id="IPR000182">
    <property type="entry name" value="GNAT_dom"/>
</dbReference>
<dbReference type="Gene3D" id="3.40.630.30">
    <property type="match status" value="1"/>
</dbReference>
<feature type="domain" description="N-acetyltransferase" evidence="3">
    <location>
        <begin position="16"/>
        <end position="186"/>
    </location>
</feature>
<keyword evidence="5" id="KW-1185">Reference proteome</keyword>
<dbReference type="AlphaFoldDB" id="A0A0N8H6R0"/>
<protein>
    <recommendedName>
        <fullName evidence="3">N-acetyltransferase domain-containing protein</fullName>
    </recommendedName>
</protein>
<proteinExistence type="predicted"/>
<name>A0A0N8H6R0_9HYPO</name>
<evidence type="ECO:0000256" key="1">
    <source>
        <dbReference type="ARBA" id="ARBA00022679"/>
    </source>
</evidence>
<organism evidence="4 5">
    <name type="scientific">Neonectria ditissima</name>
    <dbReference type="NCBI Taxonomy" id="78410"/>
    <lineage>
        <taxon>Eukaryota</taxon>
        <taxon>Fungi</taxon>
        <taxon>Dikarya</taxon>
        <taxon>Ascomycota</taxon>
        <taxon>Pezizomycotina</taxon>
        <taxon>Sordariomycetes</taxon>
        <taxon>Hypocreomycetidae</taxon>
        <taxon>Hypocreales</taxon>
        <taxon>Nectriaceae</taxon>
        <taxon>Neonectria</taxon>
    </lineage>
</organism>
<dbReference type="CDD" id="cd04301">
    <property type="entry name" value="NAT_SF"/>
    <property type="match status" value="1"/>
</dbReference>
<dbReference type="PANTHER" id="PTHR43877">
    <property type="entry name" value="AMINOALKYLPHOSPHONATE N-ACETYLTRANSFERASE-RELATED-RELATED"/>
    <property type="match status" value="1"/>
</dbReference>
<evidence type="ECO:0000259" key="3">
    <source>
        <dbReference type="PROSITE" id="PS51186"/>
    </source>
</evidence>
<sequence>MTASSHRPDLTTSRAANIRKACASDATAIAELGAHVFTATFAHSVQPDELQEFLDKSSTTAAVTKDINDPARDIIVATNQKDEIIGFAYLTRGSSEPCIADVKNLAELQRIYVHPAAHGQGVGGALARRIEAMAREEGFQHIWLGVWEENYPAIKAYQKWGYTKVGSRDFAVGPVVQTDYTMLKEL</sequence>
<keyword evidence="1" id="KW-0808">Transferase</keyword>
<dbReference type="InterPro" id="IPR050832">
    <property type="entry name" value="Bact_Acetyltransf"/>
</dbReference>